<organism evidence="8 9">
    <name type="scientific">Candidatus Deianiraea vastatrix</name>
    <dbReference type="NCBI Taxonomy" id="2163644"/>
    <lineage>
        <taxon>Bacteria</taxon>
        <taxon>Pseudomonadati</taxon>
        <taxon>Pseudomonadota</taxon>
        <taxon>Alphaproteobacteria</taxon>
        <taxon>Rickettsiales</taxon>
        <taxon>Candidatus Deianiraeaceae</taxon>
        <taxon>Candidatus Deianiraea</taxon>
    </lineage>
</organism>
<evidence type="ECO:0000259" key="7">
    <source>
        <dbReference type="Pfam" id="PF09335"/>
    </source>
</evidence>
<sequence length="230" mass="26108">MKYSFLKVHNIIKNIMDISQFLNDVIAFFDKMGYIGVIGIMAIESTFLPIIIPSEVFLITYGVAAYKGEMNIFLVILSASFGILLGSIATYYTSAWLGRGLLYKYGKFFFLPKERVQYWEGQFLKYSKFLVFFGRFVPIPAVKHFVAVPAGLSRMDIKLFSVLTTSGGTIFSIIVVLLGYAFGKKAEALIENYSSFEMLLASIILFVVIPALIYKIYLFFATKIKKRMKK</sequence>
<feature type="domain" description="VTT" evidence="7">
    <location>
        <begin position="52"/>
        <end position="180"/>
    </location>
</feature>
<keyword evidence="3 6" id="KW-0812">Transmembrane</keyword>
<evidence type="ECO:0000256" key="4">
    <source>
        <dbReference type="ARBA" id="ARBA00022989"/>
    </source>
</evidence>
<proteinExistence type="predicted"/>
<feature type="transmembrane region" description="Helical" evidence="6">
    <location>
        <begin position="159"/>
        <end position="183"/>
    </location>
</feature>
<feature type="transmembrane region" description="Helical" evidence="6">
    <location>
        <begin position="198"/>
        <end position="220"/>
    </location>
</feature>
<dbReference type="RefSeq" id="WP_146821046.1">
    <property type="nucleotide sequence ID" value="NZ_CP029077.1"/>
</dbReference>
<evidence type="ECO:0000313" key="8">
    <source>
        <dbReference type="EMBL" id="QED23732.1"/>
    </source>
</evidence>
<evidence type="ECO:0000256" key="5">
    <source>
        <dbReference type="ARBA" id="ARBA00023136"/>
    </source>
</evidence>
<evidence type="ECO:0000256" key="1">
    <source>
        <dbReference type="ARBA" id="ARBA00004651"/>
    </source>
</evidence>
<dbReference type="PANTHER" id="PTHR42709:SF6">
    <property type="entry name" value="UNDECAPRENYL PHOSPHATE TRANSPORTER A"/>
    <property type="match status" value="1"/>
</dbReference>
<dbReference type="InterPro" id="IPR051311">
    <property type="entry name" value="DedA_domain"/>
</dbReference>
<feature type="transmembrane region" description="Helical" evidence="6">
    <location>
        <begin position="21"/>
        <end position="41"/>
    </location>
</feature>
<name>A0A5B8XEI7_9RICK</name>
<protein>
    <submittedName>
        <fullName evidence="8">DedA family protein</fullName>
    </submittedName>
</protein>
<keyword evidence="2" id="KW-1003">Cell membrane</keyword>
<dbReference type="EMBL" id="CP029077">
    <property type="protein sequence ID" value="QED23732.1"/>
    <property type="molecule type" value="Genomic_DNA"/>
</dbReference>
<dbReference type="Proteomes" id="UP000321934">
    <property type="component" value="Chromosome"/>
</dbReference>
<evidence type="ECO:0000256" key="3">
    <source>
        <dbReference type="ARBA" id="ARBA00022692"/>
    </source>
</evidence>
<feature type="transmembrane region" description="Helical" evidence="6">
    <location>
        <begin position="47"/>
        <end position="66"/>
    </location>
</feature>
<keyword evidence="5 6" id="KW-0472">Membrane</keyword>
<keyword evidence="9" id="KW-1185">Reference proteome</keyword>
<keyword evidence="4 6" id="KW-1133">Transmembrane helix</keyword>
<gene>
    <name evidence="8" type="ORF">Deia_00945</name>
</gene>
<accession>A0A5B8XEI7</accession>
<dbReference type="AlphaFoldDB" id="A0A5B8XEI7"/>
<dbReference type="Pfam" id="PF09335">
    <property type="entry name" value="VTT_dom"/>
    <property type="match status" value="1"/>
</dbReference>
<evidence type="ECO:0000313" key="9">
    <source>
        <dbReference type="Proteomes" id="UP000321934"/>
    </source>
</evidence>
<dbReference type="PANTHER" id="PTHR42709">
    <property type="entry name" value="ALKALINE PHOSPHATASE LIKE PROTEIN"/>
    <property type="match status" value="1"/>
</dbReference>
<evidence type="ECO:0000256" key="2">
    <source>
        <dbReference type="ARBA" id="ARBA00022475"/>
    </source>
</evidence>
<feature type="transmembrane region" description="Helical" evidence="6">
    <location>
        <begin position="129"/>
        <end position="152"/>
    </location>
</feature>
<dbReference type="GO" id="GO:0005886">
    <property type="term" value="C:plasma membrane"/>
    <property type="evidence" value="ECO:0007669"/>
    <property type="project" value="UniProtKB-SubCell"/>
</dbReference>
<evidence type="ECO:0000256" key="6">
    <source>
        <dbReference type="SAM" id="Phobius"/>
    </source>
</evidence>
<dbReference type="InterPro" id="IPR032816">
    <property type="entry name" value="VTT_dom"/>
</dbReference>
<reference evidence="8 9" key="1">
    <citation type="journal article" date="2019" name="ISME J.">
        <title>Deianiraea, an extracellular bacterium associated with the ciliate Paramecium, suggests an alternative scenario for the evolution of Rickettsiales.</title>
        <authorList>
            <person name="Castelli M."/>
            <person name="Sabaneyeva E."/>
            <person name="Lanzoni O."/>
            <person name="Lebedeva N."/>
            <person name="Floriano A.M."/>
            <person name="Gaiarsa S."/>
            <person name="Benken K."/>
            <person name="Modeo L."/>
            <person name="Bandi C."/>
            <person name="Potekhin A."/>
            <person name="Sassera D."/>
            <person name="Petroni G."/>
        </authorList>
    </citation>
    <scope>NUCLEOTIDE SEQUENCE [LARGE SCALE GENOMIC DNA]</scope>
    <source>
        <strain evidence="8">CyL4-1</strain>
    </source>
</reference>
<feature type="transmembrane region" description="Helical" evidence="6">
    <location>
        <begin position="73"/>
        <end position="92"/>
    </location>
</feature>
<comment type="subcellular location">
    <subcellularLocation>
        <location evidence="1">Cell membrane</location>
        <topology evidence="1">Multi-pass membrane protein</topology>
    </subcellularLocation>
</comment>